<evidence type="ECO:0000259" key="2">
    <source>
        <dbReference type="Pfam" id="PF14479"/>
    </source>
</evidence>
<dbReference type="PANTHER" id="PTHR37542">
    <property type="entry name" value="HELO DOMAIN-CONTAINING PROTEIN-RELATED"/>
    <property type="match status" value="1"/>
</dbReference>
<dbReference type="InterPro" id="IPR038305">
    <property type="entry name" value="HeLo_sf"/>
</dbReference>
<dbReference type="InterPro" id="IPR029498">
    <property type="entry name" value="HeLo_dom"/>
</dbReference>
<feature type="domain" description="Prion-inhibition and propagation HeLo" evidence="2">
    <location>
        <begin position="6"/>
        <end position="207"/>
    </location>
</feature>
<proteinExistence type="predicted"/>
<dbReference type="PANTHER" id="PTHR37542:SF3">
    <property type="entry name" value="PRION-INHIBITION AND PROPAGATION HELO DOMAIN-CONTAINING PROTEIN"/>
    <property type="match status" value="1"/>
</dbReference>
<feature type="compositionally biased region" description="Basic and acidic residues" evidence="1">
    <location>
        <begin position="267"/>
        <end position="278"/>
    </location>
</feature>
<evidence type="ECO:0000313" key="3">
    <source>
        <dbReference type="EMBL" id="GAB1319686.1"/>
    </source>
</evidence>
<feature type="compositionally biased region" description="Polar residues" evidence="1">
    <location>
        <begin position="241"/>
        <end position="254"/>
    </location>
</feature>
<comment type="caution">
    <text evidence="3">The sequence shown here is derived from an EMBL/GenBank/DDBJ whole genome shotgun (WGS) entry which is preliminary data.</text>
</comment>
<feature type="region of interest" description="Disordered" evidence="1">
    <location>
        <begin position="237"/>
        <end position="278"/>
    </location>
</feature>
<reference evidence="3 4" key="1">
    <citation type="submission" date="2024-09" db="EMBL/GenBank/DDBJ databases">
        <title>Itraconazole resistance in Madurella fahalii resulting from another homologue of gene encoding cytochrome P450 14-alpha sterol demethylase (CYP51).</title>
        <authorList>
            <person name="Yoshioka I."/>
            <person name="Fahal A.H."/>
            <person name="Kaneko S."/>
            <person name="Yaguchi T."/>
        </authorList>
    </citation>
    <scope>NUCLEOTIDE SEQUENCE [LARGE SCALE GENOMIC DNA]</scope>
    <source>
        <strain evidence="3 4">IFM 68171</strain>
    </source>
</reference>
<evidence type="ECO:0000313" key="4">
    <source>
        <dbReference type="Proteomes" id="UP001628179"/>
    </source>
</evidence>
<dbReference type="GeneID" id="98180638"/>
<organism evidence="3 4">
    <name type="scientific">Madurella fahalii</name>
    <dbReference type="NCBI Taxonomy" id="1157608"/>
    <lineage>
        <taxon>Eukaryota</taxon>
        <taxon>Fungi</taxon>
        <taxon>Dikarya</taxon>
        <taxon>Ascomycota</taxon>
        <taxon>Pezizomycotina</taxon>
        <taxon>Sordariomycetes</taxon>
        <taxon>Sordariomycetidae</taxon>
        <taxon>Sordariales</taxon>
        <taxon>Sordariales incertae sedis</taxon>
        <taxon>Madurella</taxon>
    </lineage>
</organism>
<dbReference type="Pfam" id="PF14479">
    <property type="entry name" value="HeLo"/>
    <property type="match status" value="1"/>
</dbReference>
<keyword evidence="4" id="KW-1185">Reference proteome</keyword>
<dbReference type="EMBL" id="BAAFSV010000005">
    <property type="protein sequence ID" value="GAB1319686.1"/>
    <property type="molecule type" value="Genomic_DNA"/>
</dbReference>
<gene>
    <name evidence="3" type="ORF">MFIFM68171_09896</name>
</gene>
<name>A0ABQ0GPL5_9PEZI</name>
<dbReference type="Proteomes" id="UP001628179">
    <property type="component" value="Unassembled WGS sequence"/>
</dbReference>
<sequence length="278" mass="31030">MADIVGLSVGIISLAGLFSNCVDAFAYVKAGQSLERNLAILLVKLDVEKARLVSWGNAVGIARALNNGRDAILNDPAIEATIRSVLESIRLLLTDSKRLQDKYAVEELYEPAQITDVLQLDLISSTSLSIFRRSYNRLCNRAKHQPQIGITKRVSWAIRDREKFDELIRDLREFVDGLVDLAPIAIQSAVESRMEDDVSSLRISDLNLVEEALSSQERYQTLSDAVSEAIQAKEEGGTIDQWLNNQNGQATQPESRLDPTPATPRNIPREFDRYNPVH</sequence>
<dbReference type="Gene3D" id="1.20.120.1020">
    <property type="entry name" value="Prion-inhibition and propagation, HeLo domain"/>
    <property type="match status" value="1"/>
</dbReference>
<dbReference type="RefSeq" id="XP_070921416.1">
    <property type="nucleotide sequence ID" value="XM_071065315.1"/>
</dbReference>
<evidence type="ECO:0000256" key="1">
    <source>
        <dbReference type="SAM" id="MobiDB-lite"/>
    </source>
</evidence>
<protein>
    <recommendedName>
        <fullName evidence="2">Prion-inhibition and propagation HeLo domain-containing protein</fullName>
    </recommendedName>
</protein>
<accession>A0ABQ0GPL5</accession>